<feature type="transmembrane region" description="Helical" evidence="7">
    <location>
        <begin position="125"/>
        <end position="147"/>
    </location>
</feature>
<dbReference type="Proteomes" id="UP000009071">
    <property type="component" value="Chromosome"/>
</dbReference>
<dbReference type="InterPro" id="IPR050291">
    <property type="entry name" value="CDF_Transporter"/>
</dbReference>
<dbReference type="GO" id="GO:0006882">
    <property type="term" value="P:intracellular zinc ion homeostasis"/>
    <property type="evidence" value="ECO:0007669"/>
    <property type="project" value="TreeGrafter"/>
</dbReference>
<dbReference type="KEGG" id="dma:DMR_32970"/>
<dbReference type="SUPFAM" id="SSF161111">
    <property type="entry name" value="Cation efflux protein transmembrane domain-like"/>
    <property type="match status" value="1"/>
</dbReference>
<dbReference type="Pfam" id="PF16916">
    <property type="entry name" value="ZT_dimer"/>
    <property type="match status" value="1"/>
</dbReference>
<feature type="transmembrane region" description="Helical" evidence="7">
    <location>
        <begin position="195"/>
        <end position="213"/>
    </location>
</feature>
<gene>
    <name evidence="10" type="ordered locus">DMR_32970</name>
</gene>
<dbReference type="Gene3D" id="3.30.70.1350">
    <property type="entry name" value="Cation efflux protein, cytoplasmic domain"/>
    <property type="match status" value="1"/>
</dbReference>
<feature type="transmembrane region" description="Helical" evidence="7">
    <location>
        <begin position="29"/>
        <end position="48"/>
    </location>
</feature>
<evidence type="ECO:0000313" key="10">
    <source>
        <dbReference type="EMBL" id="BAH76788.1"/>
    </source>
</evidence>
<dbReference type="GO" id="GO:0015093">
    <property type="term" value="F:ferrous iron transmembrane transporter activity"/>
    <property type="evidence" value="ECO:0007669"/>
    <property type="project" value="TreeGrafter"/>
</dbReference>
<keyword evidence="11" id="KW-1185">Reference proteome</keyword>
<dbReference type="GO" id="GO:0005886">
    <property type="term" value="C:plasma membrane"/>
    <property type="evidence" value="ECO:0007669"/>
    <property type="project" value="TreeGrafter"/>
</dbReference>
<keyword evidence="5 7" id="KW-1133">Transmembrane helix</keyword>
<dbReference type="SUPFAM" id="SSF160240">
    <property type="entry name" value="Cation efflux protein cytoplasmic domain-like"/>
    <property type="match status" value="1"/>
</dbReference>
<evidence type="ECO:0000256" key="1">
    <source>
        <dbReference type="ARBA" id="ARBA00004141"/>
    </source>
</evidence>
<accession>C4XJP1</accession>
<protein>
    <submittedName>
        <fullName evidence="10">Cation efflux family protein</fullName>
    </submittedName>
</protein>
<dbReference type="PANTHER" id="PTHR43840:SF15">
    <property type="entry name" value="MITOCHONDRIAL METAL TRANSPORTER 1-RELATED"/>
    <property type="match status" value="1"/>
</dbReference>
<dbReference type="InterPro" id="IPR036837">
    <property type="entry name" value="Cation_efflux_CTD_sf"/>
</dbReference>
<dbReference type="RefSeq" id="WP_015861939.1">
    <property type="nucleotide sequence ID" value="NC_012796.1"/>
</dbReference>
<dbReference type="Pfam" id="PF01545">
    <property type="entry name" value="Cation_efflux"/>
    <property type="match status" value="1"/>
</dbReference>
<dbReference type="InterPro" id="IPR027470">
    <property type="entry name" value="Cation_efflux_CTD"/>
</dbReference>
<feature type="domain" description="Cation efflux protein transmembrane" evidence="8">
    <location>
        <begin position="29"/>
        <end position="219"/>
    </location>
</feature>
<dbReference type="InterPro" id="IPR002524">
    <property type="entry name" value="Cation_efflux"/>
</dbReference>
<dbReference type="HOGENOM" id="CLU_013430_3_0_7"/>
<dbReference type="PANTHER" id="PTHR43840">
    <property type="entry name" value="MITOCHONDRIAL METAL TRANSPORTER 1-RELATED"/>
    <property type="match status" value="1"/>
</dbReference>
<evidence type="ECO:0000256" key="7">
    <source>
        <dbReference type="SAM" id="Phobius"/>
    </source>
</evidence>
<dbReference type="NCBIfam" id="TIGR01297">
    <property type="entry name" value="CDF"/>
    <property type="match status" value="1"/>
</dbReference>
<evidence type="ECO:0000313" key="11">
    <source>
        <dbReference type="Proteomes" id="UP000009071"/>
    </source>
</evidence>
<comment type="subcellular location">
    <subcellularLocation>
        <location evidence="1">Membrane</location>
        <topology evidence="1">Multi-pass membrane protein</topology>
    </subcellularLocation>
</comment>
<evidence type="ECO:0000259" key="8">
    <source>
        <dbReference type="Pfam" id="PF01545"/>
    </source>
</evidence>
<evidence type="ECO:0000256" key="2">
    <source>
        <dbReference type="ARBA" id="ARBA00008114"/>
    </source>
</evidence>
<dbReference type="GO" id="GO:0015086">
    <property type="term" value="F:cadmium ion transmembrane transporter activity"/>
    <property type="evidence" value="ECO:0007669"/>
    <property type="project" value="TreeGrafter"/>
</dbReference>
<evidence type="ECO:0000256" key="6">
    <source>
        <dbReference type="ARBA" id="ARBA00023136"/>
    </source>
</evidence>
<keyword evidence="3" id="KW-0813">Transport</keyword>
<dbReference type="eggNOG" id="COG0053">
    <property type="taxonomic scope" value="Bacteria"/>
</dbReference>
<dbReference type="AlphaFoldDB" id="C4XJP1"/>
<feature type="transmembrane region" description="Helical" evidence="7">
    <location>
        <begin position="92"/>
        <end position="113"/>
    </location>
</feature>
<evidence type="ECO:0000256" key="3">
    <source>
        <dbReference type="ARBA" id="ARBA00022448"/>
    </source>
</evidence>
<feature type="transmembrane region" description="Helical" evidence="7">
    <location>
        <begin position="168"/>
        <end position="189"/>
    </location>
</feature>
<sequence length="342" mass="36788">MDRTPPPTYKAAMQLFAKTAVPEVRAARLSLAVAVVLLAVKMWAYVLTDSAAILSDALESIINVVAAAFAVLSVSVAAKPADARHPYGHGNIEYYAAWFEGMLILFAAAAIFWECFDKIANPQPLPRLGAGIGLLTAASGVNLWLGLKLLRQGKRSGSLTLEADGRHVLTDVYTSVGVLLGLGLVWATGWLWLDGLVACLVGANIAWTGIALVRQSVSGFMNESDPALLAGICDLLRERRHPSWIDIHRLRAIKSGRAVHVDLHLILPRDMTLAEAHEQVDAMEKLLLAHLGPDADVMIHADPCDPPCCPVCDANPCELRQSACTETPLWSPDNTGDPVRGD</sequence>
<evidence type="ECO:0000256" key="4">
    <source>
        <dbReference type="ARBA" id="ARBA00022692"/>
    </source>
</evidence>
<feature type="domain" description="Cation efflux protein cytoplasmic" evidence="9">
    <location>
        <begin position="240"/>
        <end position="304"/>
    </location>
</feature>
<dbReference type="InterPro" id="IPR058533">
    <property type="entry name" value="Cation_efflux_TM"/>
</dbReference>
<dbReference type="GO" id="GO:0015341">
    <property type="term" value="F:zinc efflux antiporter activity"/>
    <property type="evidence" value="ECO:0007669"/>
    <property type="project" value="TreeGrafter"/>
</dbReference>
<dbReference type="STRING" id="573370.DMR_32970"/>
<name>C4XJP1_SOLM1</name>
<evidence type="ECO:0000259" key="9">
    <source>
        <dbReference type="Pfam" id="PF16916"/>
    </source>
</evidence>
<dbReference type="EMBL" id="AP010904">
    <property type="protein sequence ID" value="BAH76788.1"/>
    <property type="molecule type" value="Genomic_DNA"/>
</dbReference>
<proteinExistence type="inferred from homology"/>
<keyword evidence="4 7" id="KW-0812">Transmembrane</keyword>
<reference evidence="10 11" key="1">
    <citation type="journal article" date="2009" name="Genome Res.">
        <title>Whole genome sequence of Desulfovibrio magneticus strain RS-1 revealed common gene clusters in magnetotactic bacteria.</title>
        <authorList>
            <person name="Nakazawa H."/>
            <person name="Arakaki A."/>
            <person name="Narita-Yamada S."/>
            <person name="Yashiro I."/>
            <person name="Jinno K."/>
            <person name="Aoki N."/>
            <person name="Tsuruyama A."/>
            <person name="Okamura Y."/>
            <person name="Tanikawa S."/>
            <person name="Fujita N."/>
            <person name="Takeyama H."/>
            <person name="Matsunaga T."/>
        </authorList>
    </citation>
    <scope>NUCLEOTIDE SEQUENCE [LARGE SCALE GENOMIC DNA]</scope>
    <source>
        <strain evidence="11">ATCC 700980 / DSM 13731 / RS-1</strain>
    </source>
</reference>
<evidence type="ECO:0000256" key="5">
    <source>
        <dbReference type="ARBA" id="ARBA00022989"/>
    </source>
</evidence>
<feature type="transmembrane region" description="Helical" evidence="7">
    <location>
        <begin position="60"/>
        <end position="80"/>
    </location>
</feature>
<organism evidence="10 11">
    <name type="scientific">Solidesulfovibrio magneticus (strain ATCC 700980 / DSM 13731 / RS-1)</name>
    <name type="common">Desulfovibrio magneticus</name>
    <dbReference type="NCBI Taxonomy" id="573370"/>
    <lineage>
        <taxon>Bacteria</taxon>
        <taxon>Pseudomonadati</taxon>
        <taxon>Thermodesulfobacteriota</taxon>
        <taxon>Desulfovibrionia</taxon>
        <taxon>Desulfovibrionales</taxon>
        <taxon>Desulfovibrionaceae</taxon>
        <taxon>Solidesulfovibrio</taxon>
    </lineage>
</organism>
<dbReference type="Gene3D" id="1.20.1510.10">
    <property type="entry name" value="Cation efflux protein transmembrane domain"/>
    <property type="match status" value="1"/>
</dbReference>
<keyword evidence="6 7" id="KW-0472">Membrane</keyword>
<comment type="similarity">
    <text evidence="2">Belongs to the cation diffusion facilitator (CDF) transporter (TC 2.A.4) family.</text>
</comment>
<dbReference type="InterPro" id="IPR027469">
    <property type="entry name" value="Cation_efflux_TMD_sf"/>
</dbReference>